<accession>A0AAE0CH50</accession>
<keyword evidence="1" id="KW-0812">Transmembrane</keyword>
<protein>
    <submittedName>
        <fullName evidence="2">Uncharacterized protein</fullName>
    </submittedName>
</protein>
<feature type="transmembrane region" description="Helical" evidence="1">
    <location>
        <begin position="185"/>
        <end position="205"/>
    </location>
</feature>
<sequence>MDIEELNYDEVLNMGMSLSSNLTSETNASDSSSYSNFTECRDLYENLDLHSGYVGPVYELTDIEDYLHNLDRSTSTNFSRLEYETEEQSYWDGITSTYPIVLAIIGAITTGILTLELILRWTNRRYREWRYDFVKSFSPLDDPDNVDEDKILEQKAPRLVVFVQTTSIFFRDSLLGNSPVVLRRLFCWIYILGGLSLVITAWVYLQKGFEALSDGIDDSSSG</sequence>
<evidence type="ECO:0000313" key="2">
    <source>
        <dbReference type="EMBL" id="KAK3254254.1"/>
    </source>
</evidence>
<dbReference type="AlphaFoldDB" id="A0AAE0CH50"/>
<keyword evidence="1" id="KW-0472">Membrane</keyword>
<feature type="non-terminal residue" evidence="2">
    <location>
        <position position="222"/>
    </location>
</feature>
<keyword evidence="1" id="KW-1133">Transmembrane helix</keyword>
<name>A0AAE0CH50_9CHLO</name>
<feature type="transmembrane region" description="Helical" evidence="1">
    <location>
        <begin position="98"/>
        <end position="119"/>
    </location>
</feature>
<proteinExistence type="predicted"/>
<evidence type="ECO:0000256" key="1">
    <source>
        <dbReference type="SAM" id="Phobius"/>
    </source>
</evidence>
<comment type="caution">
    <text evidence="2">The sequence shown here is derived from an EMBL/GenBank/DDBJ whole genome shotgun (WGS) entry which is preliminary data.</text>
</comment>
<dbReference type="Proteomes" id="UP001190700">
    <property type="component" value="Unassembled WGS sequence"/>
</dbReference>
<dbReference type="EMBL" id="LGRX02023849">
    <property type="protein sequence ID" value="KAK3254254.1"/>
    <property type="molecule type" value="Genomic_DNA"/>
</dbReference>
<reference evidence="2 3" key="1">
    <citation type="journal article" date="2015" name="Genome Biol. Evol.">
        <title>Comparative Genomics of a Bacterivorous Green Alga Reveals Evolutionary Causalities and Consequences of Phago-Mixotrophic Mode of Nutrition.</title>
        <authorList>
            <person name="Burns J.A."/>
            <person name="Paasch A."/>
            <person name="Narechania A."/>
            <person name="Kim E."/>
        </authorList>
    </citation>
    <scope>NUCLEOTIDE SEQUENCE [LARGE SCALE GENOMIC DNA]</scope>
    <source>
        <strain evidence="2 3">PLY_AMNH</strain>
    </source>
</reference>
<keyword evidence="3" id="KW-1185">Reference proteome</keyword>
<evidence type="ECO:0000313" key="3">
    <source>
        <dbReference type="Proteomes" id="UP001190700"/>
    </source>
</evidence>
<organism evidence="2 3">
    <name type="scientific">Cymbomonas tetramitiformis</name>
    <dbReference type="NCBI Taxonomy" id="36881"/>
    <lineage>
        <taxon>Eukaryota</taxon>
        <taxon>Viridiplantae</taxon>
        <taxon>Chlorophyta</taxon>
        <taxon>Pyramimonadophyceae</taxon>
        <taxon>Pyramimonadales</taxon>
        <taxon>Pyramimonadaceae</taxon>
        <taxon>Cymbomonas</taxon>
    </lineage>
</organism>
<gene>
    <name evidence="2" type="ORF">CYMTET_36527</name>
</gene>